<name>A0ABD1PU91_9LAMI</name>
<proteinExistence type="predicted"/>
<accession>A0ABD1PU91</accession>
<protein>
    <submittedName>
        <fullName evidence="1">Uncharacterized protein</fullName>
    </submittedName>
</protein>
<dbReference type="Proteomes" id="UP001604336">
    <property type="component" value="Unassembled WGS sequence"/>
</dbReference>
<evidence type="ECO:0000313" key="2">
    <source>
        <dbReference type="Proteomes" id="UP001604336"/>
    </source>
</evidence>
<dbReference type="AlphaFoldDB" id="A0ABD1PU91"/>
<keyword evidence="2" id="KW-1185">Reference proteome</keyword>
<comment type="caution">
    <text evidence="1">The sequence shown here is derived from an EMBL/GenBank/DDBJ whole genome shotgun (WGS) entry which is preliminary data.</text>
</comment>
<gene>
    <name evidence="1" type="ORF">Adt_42794</name>
</gene>
<reference evidence="2" key="1">
    <citation type="submission" date="2024-07" db="EMBL/GenBank/DDBJ databases">
        <title>Two chromosome-level genome assemblies of Korean endemic species Abeliophyllum distichum and Forsythia ovata (Oleaceae).</title>
        <authorList>
            <person name="Jang H."/>
        </authorList>
    </citation>
    <scope>NUCLEOTIDE SEQUENCE [LARGE SCALE GENOMIC DNA]</scope>
</reference>
<sequence length="112" mass="13354">MGQIMAQFIPNIGPNLIKPQAMPYVHQPIGVHFDPNAILIHQVVDIMQDQLAFRIRPVIRPTCKKSYPDWIDQAYPWPRGYKVPEFFFVHWLRRSINFGTYRAFYAAMWRDY</sequence>
<dbReference type="EMBL" id="JBFOLK010000013">
    <property type="protein sequence ID" value="KAL2466943.1"/>
    <property type="molecule type" value="Genomic_DNA"/>
</dbReference>
<organism evidence="1 2">
    <name type="scientific">Abeliophyllum distichum</name>
    <dbReference type="NCBI Taxonomy" id="126358"/>
    <lineage>
        <taxon>Eukaryota</taxon>
        <taxon>Viridiplantae</taxon>
        <taxon>Streptophyta</taxon>
        <taxon>Embryophyta</taxon>
        <taxon>Tracheophyta</taxon>
        <taxon>Spermatophyta</taxon>
        <taxon>Magnoliopsida</taxon>
        <taxon>eudicotyledons</taxon>
        <taxon>Gunneridae</taxon>
        <taxon>Pentapetalae</taxon>
        <taxon>asterids</taxon>
        <taxon>lamiids</taxon>
        <taxon>Lamiales</taxon>
        <taxon>Oleaceae</taxon>
        <taxon>Forsythieae</taxon>
        <taxon>Abeliophyllum</taxon>
    </lineage>
</organism>
<evidence type="ECO:0000313" key="1">
    <source>
        <dbReference type="EMBL" id="KAL2466943.1"/>
    </source>
</evidence>